<reference evidence="1" key="1">
    <citation type="submission" date="2022-04" db="EMBL/GenBank/DDBJ databases">
        <title>Jade perch genome.</title>
        <authorList>
            <person name="Chao B."/>
        </authorList>
    </citation>
    <scope>NUCLEOTIDE SEQUENCE</scope>
    <source>
        <strain evidence="1">CB-2022</strain>
    </source>
</reference>
<organism evidence="1 2">
    <name type="scientific">Scortum barcoo</name>
    <name type="common">barcoo grunter</name>
    <dbReference type="NCBI Taxonomy" id="214431"/>
    <lineage>
        <taxon>Eukaryota</taxon>
        <taxon>Metazoa</taxon>
        <taxon>Chordata</taxon>
        <taxon>Craniata</taxon>
        <taxon>Vertebrata</taxon>
        <taxon>Euteleostomi</taxon>
        <taxon>Actinopterygii</taxon>
        <taxon>Neopterygii</taxon>
        <taxon>Teleostei</taxon>
        <taxon>Neoteleostei</taxon>
        <taxon>Acanthomorphata</taxon>
        <taxon>Eupercaria</taxon>
        <taxon>Centrarchiformes</taxon>
        <taxon>Terapontoidei</taxon>
        <taxon>Terapontidae</taxon>
        <taxon>Scortum</taxon>
    </lineage>
</organism>
<name>A0ACB8XBC8_9TELE</name>
<dbReference type="Proteomes" id="UP000831701">
    <property type="component" value="Chromosome 1"/>
</dbReference>
<dbReference type="EMBL" id="CM041531">
    <property type="protein sequence ID" value="KAI3377241.1"/>
    <property type="molecule type" value="Genomic_DNA"/>
</dbReference>
<evidence type="ECO:0000313" key="1">
    <source>
        <dbReference type="EMBL" id="KAI3377241.1"/>
    </source>
</evidence>
<keyword evidence="2" id="KW-1185">Reference proteome</keyword>
<accession>A0ACB8XBC8</accession>
<comment type="caution">
    <text evidence="1">The sequence shown here is derived from an EMBL/GenBank/DDBJ whole genome shotgun (WGS) entry which is preliminary data.</text>
</comment>
<gene>
    <name evidence="1" type="ORF">L3Q82_008472</name>
</gene>
<evidence type="ECO:0000313" key="2">
    <source>
        <dbReference type="Proteomes" id="UP000831701"/>
    </source>
</evidence>
<feature type="non-terminal residue" evidence="1">
    <location>
        <position position="1"/>
    </location>
</feature>
<proteinExistence type="predicted"/>
<protein>
    <submittedName>
        <fullName evidence="1">Uncharacterized protein</fullName>
    </submittedName>
</protein>
<sequence length="177" mass="20516">IKKCLHRERKRSHVSVEEQPSCCASCQDVLKDPVSTSCGHWFCRQCISSHTGTSLLHQETPPVPSVEKDPEQELDCRQPVRPAVYKTMRNKILWSDETKIELFGVNPKRCRDRTTGCSCIEGKMNAAKYRDILEENLFQSAQDLRLGRRFTFQQDNDPEHTAKITKEWLRKKLCDHS</sequence>